<sequence length="60" mass="6869">MARTLLTKRRLRAIVEALDARLAGEIDIIDEPDSPEIHDYEAARDWAEDELCRRESAQSS</sequence>
<name>A0AAU8ANK1_9RHOB</name>
<evidence type="ECO:0000313" key="1">
    <source>
        <dbReference type="EMBL" id="XCC95950.1"/>
    </source>
</evidence>
<dbReference type="AlphaFoldDB" id="A0AAU8ANK1"/>
<gene>
    <name evidence="1" type="ORF">PVT71_14710</name>
</gene>
<dbReference type="RefSeq" id="WP_353474817.1">
    <property type="nucleotide sequence ID" value="NZ_CP123385.1"/>
</dbReference>
<organism evidence="1">
    <name type="scientific">Alloyangia sp. H15</name>
    <dbReference type="NCBI Taxonomy" id="3029062"/>
    <lineage>
        <taxon>Bacteria</taxon>
        <taxon>Pseudomonadati</taxon>
        <taxon>Pseudomonadota</taxon>
        <taxon>Alphaproteobacteria</taxon>
        <taxon>Rhodobacterales</taxon>
        <taxon>Roseobacteraceae</taxon>
        <taxon>Alloyangia</taxon>
    </lineage>
</organism>
<accession>A0AAU8ANK1</accession>
<protein>
    <submittedName>
        <fullName evidence="1">Uncharacterized protein</fullName>
    </submittedName>
</protein>
<reference evidence="1" key="1">
    <citation type="submission" date="2023-02" db="EMBL/GenBank/DDBJ databases">
        <title>Description and genomic characterization of Salipiger bruguierae sp. nov., isolated from the sediment of mangrove plant Bruguiera sexangula.</title>
        <authorList>
            <person name="Long M."/>
        </authorList>
    </citation>
    <scope>NUCLEOTIDE SEQUENCE</scope>
    <source>
        <strain evidence="1">H15</strain>
    </source>
</reference>
<proteinExistence type="predicted"/>
<dbReference type="EMBL" id="CP123385">
    <property type="protein sequence ID" value="XCC95950.1"/>
    <property type="molecule type" value="Genomic_DNA"/>
</dbReference>